<name>A0A8K0WN21_9HYPO</name>
<evidence type="ECO:0000313" key="3">
    <source>
        <dbReference type="Proteomes" id="UP000813444"/>
    </source>
</evidence>
<dbReference type="Gene3D" id="3.40.50.620">
    <property type="entry name" value="HUPs"/>
    <property type="match status" value="1"/>
</dbReference>
<dbReference type="AlphaFoldDB" id="A0A8K0WN21"/>
<dbReference type="GO" id="GO:0004515">
    <property type="term" value="F:nicotinate-nucleotide adenylyltransferase activity"/>
    <property type="evidence" value="ECO:0007669"/>
    <property type="project" value="TreeGrafter"/>
</dbReference>
<sequence>MSSDQGKFTRGWWLSDRCPLPVDKLNTRPRPDKTPVVLVATGCFSPVTNAHIQLFEAARAEAADSHFQIMGCYISPCSDACGRWPHLESARHRIEMCARAIEERNADIMVDKWEARRREGRERVCSPLVDVLTRIDKEINVVRGGFVNTAGATVRAHIMLLLGADLAISVDNPAVWKPEDVRMAMGHFGAFIVDRPERCDIEDVLAKLQDYVDNMCIVPSLGPDVRSRTLRQQLWNDVEDIPEIPESVAKYIKQNRLYQPEKPY</sequence>
<keyword evidence="3" id="KW-1185">Reference proteome</keyword>
<feature type="domain" description="Cytidyltransferase-like" evidence="1">
    <location>
        <begin position="40"/>
        <end position="203"/>
    </location>
</feature>
<dbReference type="SUPFAM" id="SSF52374">
    <property type="entry name" value="Nucleotidylyl transferase"/>
    <property type="match status" value="1"/>
</dbReference>
<dbReference type="GO" id="GO:0009435">
    <property type="term" value="P:NAD+ biosynthetic process"/>
    <property type="evidence" value="ECO:0007669"/>
    <property type="project" value="TreeGrafter"/>
</dbReference>
<dbReference type="OrthoDB" id="422187at2759"/>
<evidence type="ECO:0000313" key="2">
    <source>
        <dbReference type="EMBL" id="KAH7308677.1"/>
    </source>
</evidence>
<dbReference type="InterPro" id="IPR051182">
    <property type="entry name" value="Euk_NMN_adenylyltrnsfrase"/>
</dbReference>
<accession>A0A8K0WN21</accession>
<dbReference type="Proteomes" id="UP000813444">
    <property type="component" value="Unassembled WGS sequence"/>
</dbReference>
<dbReference type="Pfam" id="PF01467">
    <property type="entry name" value="CTP_transf_like"/>
    <property type="match status" value="1"/>
</dbReference>
<dbReference type="InterPro" id="IPR014729">
    <property type="entry name" value="Rossmann-like_a/b/a_fold"/>
</dbReference>
<dbReference type="InterPro" id="IPR004821">
    <property type="entry name" value="Cyt_trans-like"/>
</dbReference>
<reference evidence="2" key="1">
    <citation type="journal article" date="2021" name="Nat. Commun.">
        <title>Genetic determinants of endophytism in the Arabidopsis root mycobiome.</title>
        <authorList>
            <person name="Mesny F."/>
            <person name="Miyauchi S."/>
            <person name="Thiergart T."/>
            <person name="Pickel B."/>
            <person name="Atanasova L."/>
            <person name="Karlsson M."/>
            <person name="Huettel B."/>
            <person name="Barry K.W."/>
            <person name="Haridas S."/>
            <person name="Chen C."/>
            <person name="Bauer D."/>
            <person name="Andreopoulos W."/>
            <person name="Pangilinan J."/>
            <person name="LaButti K."/>
            <person name="Riley R."/>
            <person name="Lipzen A."/>
            <person name="Clum A."/>
            <person name="Drula E."/>
            <person name="Henrissat B."/>
            <person name="Kohler A."/>
            <person name="Grigoriev I.V."/>
            <person name="Martin F.M."/>
            <person name="Hacquard S."/>
        </authorList>
    </citation>
    <scope>NUCLEOTIDE SEQUENCE</scope>
    <source>
        <strain evidence="2">MPI-CAGE-CH-0235</strain>
    </source>
</reference>
<organism evidence="2 3">
    <name type="scientific">Stachybotrys elegans</name>
    <dbReference type="NCBI Taxonomy" id="80388"/>
    <lineage>
        <taxon>Eukaryota</taxon>
        <taxon>Fungi</taxon>
        <taxon>Dikarya</taxon>
        <taxon>Ascomycota</taxon>
        <taxon>Pezizomycotina</taxon>
        <taxon>Sordariomycetes</taxon>
        <taxon>Hypocreomycetidae</taxon>
        <taxon>Hypocreales</taxon>
        <taxon>Stachybotryaceae</taxon>
        <taxon>Stachybotrys</taxon>
    </lineage>
</organism>
<dbReference type="PANTHER" id="PTHR12039">
    <property type="entry name" value="NICOTINAMIDE MONONUCLEOTIDE ADENYLYLTRANSFERASE"/>
    <property type="match status" value="1"/>
</dbReference>
<protein>
    <recommendedName>
        <fullName evidence="1">Cytidyltransferase-like domain-containing protein</fullName>
    </recommendedName>
</protein>
<comment type="caution">
    <text evidence="2">The sequence shown here is derived from an EMBL/GenBank/DDBJ whole genome shotgun (WGS) entry which is preliminary data.</text>
</comment>
<dbReference type="EMBL" id="JAGPNK010000015">
    <property type="protein sequence ID" value="KAH7308677.1"/>
    <property type="molecule type" value="Genomic_DNA"/>
</dbReference>
<gene>
    <name evidence="2" type="ORF">B0I35DRAFT_360289</name>
</gene>
<evidence type="ECO:0000259" key="1">
    <source>
        <dbReference type="Pfam" id="PF01467"/>
    </source>
</evidence>
<proteinExistence type="predicted"/>
<dbReference type="GO" id="GO:0000309">
    <property type="term" value="F:nicotinamide-nucleotide adenylyltransferase activity"/>
    <property type="evidence" value="ECO:0007669"/>
    <property type="project" value="TreeGrafter"/>
</dbReference>
<dbReference type="PANTHER" id="PTHR12039:SF0">
    <property type="entry name" value="NICOTINAMIDE-NUCLEOTIDE ADENYLYLTRANSFERASE"/>
    <property type="match status" value="1"/>
</dbReference>